<dbReference type="RefSeq" id="WP_169604228.1">
    <property type="nucleotide sequence ID" value="NZ_CP046565.1"/>
</dbReference>
<organism evidence="3 4">
    <name type="scientific">Methylococcus geothermalis</name>
    <dbReference type="NCBI Taxonomy" id="2681310"/>
    <lineage>
        <taxon>Bacteria</taxon>
        <taxon>Pseudomonadati</taxon>
        <taxon>Pseudomonadota</taxon>
        <taxon>Gammaproteobacteria</taxon>
        <taxon>Methylococcales</taxon>
        <taxon>Methylococcaceae</taxon>
        <taxon>Methylococcus</taxon>
    </lineage>
</organism>
<sequence>MKLVALLLIVLSCTACANASKISYEVTSRPPQAPVEVNGVNMGETPTVVSLRCSKTWVGLMNAPGGWANSSGNYKVTAYPPKNSAGQSQSKFVDPCQWEGEGNPKIFFDLNLESVAPTQRIEVTTNQATPPPNRERAIDALKTLRDQGVISDDEYNKKILELVR</sequence>
<dbReference type="AlphaFoldDB" id="A0A858QB61"/>
<protein>
    <submittedName>
        <fullName evidence="3">PEGA domain-containing protein</fullName>
    </submittedName>
</protein>
<feature type="chain" id="PRO_5032814374" evidence="1">
    <location>
        <begin position="18"/>
        <end position="164"/>
    </location>
</feature>
<dbReference type="InterPro" id="IPR013229">
    <property type="entry name" value="PEGA"/>
</dbReference>
<evidence type="ECO:0000256" key="1">
    <source>
        <dbReference type="SAM" id="SignalP"/>
    </source>
</evidence>
<keyword evidence="4" id="KW-1185">Reference proteome</keyword>
<name>A0A858QB61_9GAMM</name>
<proteinExistence type="predicted"/>
<keyword evidence="1" id="KW-0732">Signal</keyword>
<evidence type="ECO:0000313" key="3">
    <source>
        <dbReference type="EMBL" id="QJD30955.1"/>
    </source>
</evidence>
<dbReference type="EMBL" id="CP046565">
    <property type="protein sequence ID" value="QJD30955.1"/>
    <property type="molecule type" value="Genomic_DNA"/>
</dbReference>
<dbReference type="KEGG" id="metu:GNH96_14010"/>
<feature type="domain" description="PEGA" evidence="2">
    <location>
        <begin position="23"/>
        <end position="51"/>
    </location>
</feature>
<accession>A0A858QB61</accession>
<feature type="signal peptide" evidence="1">
    <location>
        <begin position="1"/>
        <end position="17"/>
    </location>
</feature>
<dbReference type="Proteomes" id="UP000503004">
    <property type="component" value="Chromosome"/>
</dbReference>
<dbReference type="Pfam" id="PF08308">
    <property type="entry name" value="PEGA"/>
    <property type="match status" value="1"/>
</dbReference>
<evidence type="ECO:0000313" key="4">
    <source>
        <dbReference type="Proteomes" id="UP000503004"/>
    </source>
</evidence>
<reference evidence="4" key="1">
    <citation type="submission" date="2019-12" db="EMBL/GenBank/DDBJ databases">
        <authorList>
            <person name="Awala S.I."/>
            <person name="Rhee S.K."/>
        </authorList>
    </citation>
    <scope>NUCLEOTIDE SEQUENCE [LARGE SCALE GENOMIC DNA]</scope>
    <source>
        <strain evidence="4">IM1</strain>
    </source>
</reference>
<evidence type="ECO:0000259" key="2">
    <source>
        <dbReference type="Pfam" id="PF08308"/>
    </source>
</evidence>
<gene>
    <name evidence="3" type="ORF">GNH96_14010</name>
</gene>